<keyword evidence="4 6" id="KW-1133">Transmembrane helix</keyword>
<name>A0A9P4S9Q6_9PEZI</name>
<evidence type="ECO:0000313" key="8">
    <source>
        <dbReference type="Proteomes" id="UP000799429"/>
    </source>
</evidence>
<evidence type="ECO:0000256" key="5">
    <source>
        <dbReference type="ARBA" id="ARBA00023136"/>
    </source>
</evidence>
<dbReference type="PANTHER" id="PTHR42038">
    <property type="match status" value="1"/>
</dbReference>
<evidence type="ECO:0000313" key="7">
    <source>
        <dbReference type="EMBL" id="KAF2838696.1"/>
    </source>
</evidence>
<dbReference type="Pfam" id="PF25129">
    <property type="entry name" value="Pyr4-TMTC"/>
    <property type="match status" value="1"/>
</dbReference>
<evidence type="ECO:0000256" key="4">
    <source>
        <dbReference type="ARBA" id="ARBA00022989"/>
    </source>
</evidence>
<comment type="subcellular location">
    <subcellularLocation>
        <location evidence="1">Membrane</location>
        <topology evidence="1">Multi-pass membrane protein</topology>
    </subcellularLocation>
</comment>
<comment type="caution">
    <text evidence="7">The sequence shown here is derived from an EMBL/GenBank/DDBJ whole genome shotgun (WGS) entry which is preliminary data.</text>
</comment>
<feature type="transmembrane region" description="Helical" evidence="6">
    <location>
        <begin position="75"/>
        <end position="93"/>
    </location>
</feature>
<dbReference type="GO" id="GO:0016829">
    <property type="term" value="F:lyase activity"/>
    <property type="evidence" value="ECO:0007669"/>
    <property type="project" value="InterPro"/>
</dbReference>
<feature type="transmembrane region" description="Helical" evidence="6">
    <location>
        <begin position="48"/>
        <end position="69"/>
    </location>
</feature>
<dbReference type="AlphaFoldDB" id="A0A9P4S9Q6"/>
<feature type="transmembrane region" description="Helical" evidence="6">
    <location>
        <begin position="224"/>
        <end position="245"/>
    </location>
</feature>
<feature type="transmembrane region" description="Helical" evidence="6">
    <location>
        <begin position="14"/>
        <end position="36"/>
    </location>
</feature>
<proteinExistence type="inferred from homology"/>
<keyword evidence="5 6" id="KW-0472">Membrane</keyword>
<accession>A0A9P4S9Q6</accession>
<evidence type="ECO:0000256" key="1">
    <source>
        <dbReference type="ARBA" id="ARBA00004141"/>
    </source>
</evidence>
<organism evidence="7 8">
    <name type="scientific">Patellaria atrata CBS 101060</name>
    <dbReference type="NCBI Taxonomy" id="1346257"/>
    <lineage>
        <taxon>Eukaryota</taxon>
        <taxon>Fungi</taxon>
        <taxon>Dikarya</taxon>
        <taxon>Ascomycota</taxon>
        <taxon>Pezizomycotina</taxon>
        <taxon>Dothideomycetes</taxon>
        <taxon>Dothideomycetes incertae sedis</taxon>
        <taxon>Patellariales</taxon>
        <taxon>Patellariaceae</taxon>
        <taxon>Patellaria</taxon>
    </lineage>
</organism>
<dbReference type="Proteomes" id="UP000799429">
    <property type="component" value="Unassembled WGS sequence"/>
</dbReference>
<gene>
    <name evidence="7" type="ORF">M501DRAFT_935173</name>
</gene>
<dbReference type="PANTHER" id="PTHR42038:SF2">
    <property type="entry name" value="TERPENE CYCLASE AUSL"/>
    <property type="match status" value="1"/>
</dbReference>
<keyword evidence="3 6" id="KW-0812">Transmembrane</keyword>
<evidence type="ECO:0000256" key="2">
    <source>
        <dbReference type="ARBA" id="ARBA00006757"/>
    </source>
</evidence>
<keyword evidence="8" id="KW-1185">Reference proteome</keyword>
<feature type="transmembrane region" description="Helical" evidence="6">
    <location>
        <begin position="156"/>
        <end position="178"/>
    </location>
</feature>
<feature type="transmembrane region" description="Helical" evidence="6">
    <location>
        <begin position="190"/>
        <end position="212"/>
    </location>
</feature>
<dbReference type="GO" id="GO:0016020">
    <property type="term" value="C:membrane"/>
    <property type="evidence" value="ECO:0007669"/>
    <property type="project" value="UniProtKB-SubCell"/>
</dbReference>
<dbReference type="InterPro" id="IPR039020">
    <property type="entry name" value="PaxB-like"/>
</dbReference>
<sequence>MGSNDVPPPHVPSYVIPMTGVILSIAGPLWTICYILHVRQAFKTKSYGMPLLALTLNFGWEIVMGLFVAEELLEKIVFIIWLLLDIPLIYCFLQYGKNEWSHSPLITKNLHVVFAVLAFLSIAAVGSFSKWWVDNDVGRKEGKFYHGRLGPDTTELGYWTAAIIQLYISTSSLAQLLTRGHSGGVSYGIWITRAIGSFLGLPVGYGILWYHWREAHEYFMSPFSVFMWTTTTISDVIYPFLLAYVRKTERTLSDGRKLPGASLFNSYGKTQ</sequence>
<feature type="transmembrane region" description="Helical" evidence="6">
    <location>
        <begin position="113"/>
        <end position="133"/>
    </location>
</feature>
<evidence type="ECO:0000256" key="3">
    <source>
        <dbReference type="ARBA" id="ARBA00022692"/>
    </source>
</evidence>
<protein>
    <submittedName>
        <fullName evidence="7">Uncharacterized protein</fullName>
    </submittedName>
</protein>
<dbReference type="OrthoDB" id="5294024at2759"/>
<dbReference type="EMBL" id="MU006096">
    <property type="protein sequence ID" value="KAF2838696.1"/>
    <property type="molecule type" value="Genomic_DNA"/>
</dbReference>
<reference evidence="7" key="1">
    <citation type="journal article" date="2020" name="Stud. Mycol.">
        <title>101 Dothideomycetes genomes: a test case for predicting lifestyles and emergence of pathogens.</title>
        <authorList>
            <person name="Haridas S."/>
            <person name="Albert R."/>
            <person name="Binder M."/>
            <person name="Bloem J."/>
            <person name="Labutti K."/>
            <person name="Salamov A."/>
            <person name="Andreopoulos B."/>
            <person name="Baker S."/>
            <person name="Barry K."/>
            <person name="Bills G."/>
            <person name="Bluhm B."/>
            <person name="Cannon C."/>
            <person name="Castanera R."/>
            <person name="Culley D."/>
            <person name="Daum C."/>
            <person name="Ezra D."/>
            <person name="Gonzalez J."/>
            <person name="Henrissat B."/>
            <person name="Kuo A."/>
            <person name="Liang C."/>
            <person name="Lipzen A."/>
            <person name="Lutzoni F."/>
            <person name="Magnuson J."/>
            <person name="Mondo S."/>
            <person name="Nolan M."/>
            <person name="Ohm R."/>
            <person name="Pangilinan J."/>
            <person name="Park H.-J."/>
            <person name="Ramirez L."/>
            <person name="Alfaro M."/>
            <person name="Sun H."/>
            <person name="Tritt A."/>
            <person name="Yoshinaga Y."/>
            <person name="Zwiers L.-H."/>
            <person name="Turgeon B."/>
            <person name="Goodwin S."/>
            <person name="Spatafora J."/>
            <person name="Crous P."/>
            <person name="Grigoriev I."/>
        </authorList>
    </citation>
    <scope>NUCLEOTIDE SEQUENCE</scope>
    <source>
        <strain evidence="7">CBS 101060</strain>
    </source>
</reference>
<evidence type="ECO:0000256" key="6">
    <source>
        <dbReference type="SAM" id="Phobius"/>
    </source>
</evidence>
<comment type="similarity">
    <text evidence="2">Belongs to the paxB family.</text>
</comment>